<accession>A0A7Y8KPF1</accession>
<evidence type="ECO:0000313" key="1">
    <source>
        <dbReference type="EMBL" id="NWF09969.1"/>
    </source>
</evidence>
<gene>
    <name evidence="1" type="ORF">HX810_20065</name>
</gene>
<sequence>MTTKQTIDGVPRDLLERIADPYRREPGSIHLHNADIAELRALLDAPAYPNRLCHVDYTAHPYICGCLKGDEEAQRRYDEKFGKPAAQPQGEPVAPNSFWQWLDSAYRDGSKGEEPRFTKYNMEVAYSAGASAETPKGEPVGFRYRAQGEPWELMDESPFSDGRTHYRENGEELEPVYAEQPAPVAVVPKSECPNCLGDVMFGCDACTPESVAVVIPERKHIPDFTQHPMLNKEYGGWNACLDEVTRLNAKSR</sequence>
<dbReference type="RefSeq" id="WP_177024609.1">
    <property type="nucleotide sequence ID" value="NZ_JACAQV010000021.1"/>
</dbReference>
<name>A0A7Y8KPF1_9PSED</name>
<protein>
    <submittedName>
        <fullName evidence="1">Uncharacterized protein</fullName>
    </submittedName>
</protein>
<reference evidence="1 2" key="1">
    <citation type="submission" date="2020-04" db="EMBL/GenBank/DDBJ databases">
        <title>Molecular characterization of pseudomonads from Agaricus bisporus reveal novel blotch 2 pathogens in Western Europe.</title>
        <authorList>
            <person name="Taparia T."/>
            <person name="Krijger M."/>
            <person name="Haynes E."/>
            <person name="Elpinstone J.G."/>
            <person name="Noble R."/>
            <person name="Van Der Wolf J."/>
        </authorList>
    </citation>
    <scope>NUCLEOTIDE SEQUENCE [LARGE SCALE GENOMIC DNA]</scope>
    <source>
        <strain evidence="1 2">IPO3765</strain>
    </source>
</reference>
<dbReference type="AlphaFoldDB" id="A0A7Y8KPF1"/>
<comment type="caution">
    <text evidence="1">The sequence shown here is derived from an EMBL/GenBank/DDBJ whole genome shotgun (WGS) entry which is preliminary data.</text>
</comment>
<dbReference type="Proteomes" id="UP000561369">
    <property type="component" value="Unassembled WGS sequence"/>
</dbReference>
<organism evidence="1 2">
    <name type="scientific">Pseudomonas salomonii</name>
    <dbReference type="NCBI Taxonomy" id="191391"/>
    <lineage>
        <taxon>Bacteria</taxon>
        <taxon>Pseudomonadati</taxon>
        <taxon>Pseudomonadota</taxon>
        <taxon>Gammaproteobacteria</taxon>
        <taxon>Pseudomonadales</taxon>
        <taxon>Pseudomonadaceae</taxon>
        <taxon>Pseudomonas</taxon>
    </lineage>
</organism>
<proteinExistence type="predicted"/>
<evidence type="ECO:0000313" key="2">
    <source>
        <dbReference type="Proteomes" id="UP000561369"/>
    </source>
</evidence>
<dbReference type="EMBL" id="JACAQV010000021">
    <property type="protein sequence ID" value="NWF09969.1"/>
    <property type="molecule type" value="Genomic_DNA"/>
</dbReference>